<organism evidence="2">
    <name type="scientific">Gibberella zeae</name>
    <name type="common">Wheat head blight fungus</name>
    <name type="synonym">Fusarium graminearum</name>
    <dbReference type="NCBI Taxonomy" id="5518"/>
    <lineage>
        <taxon>Eukaryota</taxon>
        <taxon>Fungi</taxon>
        <taxon>Dikarya</taxon>
        <taxon>Ascomycota</taxon>
        <taxon>Pezizomycotina</taxon>
        <taxon>Sordariomycetes</taxon>
        <taxon>Hypocreomycetidae</taxon>
        <taxon>Hypocreales</taxon>
        <taxon>Nectriaceae</taxon>
        <taxon>Fusarium</taxon>
    </lineage>
</organism>
<reference evidence="2" key="1">
    <citation type="submission" date="2019-04" db="EMBL/GenBank/DDBJ databases">
        <authorList>
            <person name="Melise S."/>
            <person name="Noan J."/>
            <person name="Okalmin O."/>
        </authorList>
    </citation>
    <scope>NUCLEOTIDE SEQUENCE</scope>
    <source>
        <strain evidence="2">FN9</strain>
    </source>
</reference>
<evidence type="ECO:0000256" key="1">
    <source>
        <dbReference type="SAM" id="MobiDB-lite"/>
    </source>
</evidence>
<gene>
    <name evidence="2" type="ORF">FUG_LOCUS425960</name>
</gene>
<name>A0A4E9EE24_GIBZA</name>
<dbReference type="AlphaFoldDB" id="A0A4E9EE24"/>
<dbReference type="EMBL" id="CAAKMV010000150">
    <property type="protein sequence ID" value="VIO61029.1"/>
    <property type="molecule type" value="Genomic_DNA"/>
</dbReference>
<proteinExistence type="predicted"/>
<protein>
    <submittedName>
        <fullName evidence="2">Uncharacterized protein</fullName>
    </submittedName>
</protein>
<sequence>MGKGREMDEMDTEYAYTSKRWGHPTLVESDGQVCYSCRQASGQKQVGHMGDAILIKIFQLTYHGDERINERTNFSRRMIENESRKRNQKATKRDGWMSRACKGVECSRYEPQQRQGTELDISMAQNRISRWHRMNPGPWWVGDGLGRKVLCPTAMGTGGKPTVSQRRKTSSRNNIESSDEEVD</sequence>
<feature type="region of interest" description="Disordered" evidence="1">
    <location>
        <begin position="153"/>
        <end position="183"/>
    </location>
</feature>
<evidence type="ECO:0000313" key="2">
    <source>
        <dbReference type="EMBL" id="VIO61029.1"/>
    </source>
</evidence>
<accession>A0A4E9EE24</accession>